<dbReference type="AlphaFoldDB" id="A0AAI8B6R7"/>
<reference evidence="1 2" key="1">
    <citation type="submission" date="2014-06" db="EMBL/GenBank/DDBJ databases">
        <authorList>
            <person name="Bishop-Lilly K.A."/>
            <person name="Broomall S.M."/>
            <person name="Chain P.S."/>
            <person name="Chertkov O."/>
            <person name="Coyne S.R."/>
            <person name="Daligault H.E."/>
            <person name="Davenport K.W."/>
            <person name="Erkkila T."/>
            <person name="Frey K.G."/>
            <person name="Gibbons H.S."/>
            <person name="Gu W."/>
            <person name="Jaissle J."/>
            <person name="Johnson S.L."/>
            <person name="Koroleva G.I."/>
            <person name="Ladner J.T."/>
            <person name="Lo C.-C."/>
            <person name="Minogue T.D."/>
            <person name="Munk C."/>
            <person name="Palacios G.F."/>
            <person name="Redden C.L."/>
            <person name="Rosenzweig C.N."/>
            <person name="Scholz M.B."/>
            <person name="Teshima H."/>
            <person name="Xu Y."/>
        </authorList>
    </citation>
    <scope>NUCLEOTIDE SEQUENCE [LARGE SCALE GENOMIC DNA]</scope>
    <source>
        <strain evidence="1 2">EO147</strain>
    </source>
</reference>
<dbReference type="Proteomes" id="UP000029424">
    <property type="component" value="Chromosome 1"/>
</dbReference>
<dbReference type="EMBL" id="CP008726">
    <property type="protein sequence ID" value="AIO66703.1"/>
    <property type="molecule type" value="Genomic_DNA"/>
</dbReference>
<gene>
    <name evidence="1" type="ORF">DM82_1109</name>
</gene>
<accession>A0AAI8B6R7</accession>
<name>A0AAI8B6R7_9BURK</name>
<sequence length="39" mass="4571">MERQMISEYIRGWNDRALGRAPRAGTIGYRLGYKDARKN</sequence>
<keyword evidence="2" id="KW-1185">Reference proteome</keyword>
<organism evidence="1 2">
    <name type="scientific">Burkholderia oklahomensis</name>
    <dbReference type="NCBI Taxonomy" id="342113"/>
    <lineage>
        <taxon>Bacteria</taxon>
        <taxon>Pseudomonadati</taxon>
        <taxon>Pseudomonadota</taxon>
        <taxon>Betaproteobacteria</taxon>
        <taxon>Burkholderiales</taxon>
        <taxon>Burkholderiaceae</taxon>
        <taxon>Burkholderia</taxon>
        <taxon>pseudomallei group</taxon>
    </lineage>
</organism>
<dbReference type="KEGG" id="bok:DM82_1109"/>
<evidence type="ECO:0000313" key="1">
    <source>
        <dbReference type="EMBL" id="AIO66703.1"/>
    </source>
</evidence>
<proteinExistence type="predicted"/>
<protein>
    <submittedName>
        <fullName evidence="1">Uncharacterized protein</fullName>
    </submittedName>
</protein>
<evidence type="ECO:0000313" key="2">
    <source>
        <dbReference type="Proteomes" id="UP000029424"/>
    </source>
</evidence>